<comment type="caution">
    <text evidence="1">The sequence shown here is derived from an EMBL/GenBank/DDBJ whole genome shotgun (WGS) entry which is preliminary data.</text>
</comment>
<gene>
    <name evidence="1" type="ORF">ACFPET_08450</name>
</gene>
<organism evidence="1 2">
    <name type="scientific">Salininema proteolyticum</name>
    <dbReference type="NCBI Taxonomy" id="1607685"/>
    <lineage>
        <taxon>Bacteria</taxon>
        <taxon>Bacillati</taxon>
        <taxon>Actinomycetota</taxon>
        <taxon>Actinomycetes</taxon>
        <taxon>Glycomycetales</taxon>
        <taxon>Glycomycetaceae</taxon>
        <taxon>Salininema</taxon>
    </lineage>
</organism>
<sequence>MMDAEEPSRIWDSRDNTRQAVSLFQHTNYNLETAGAGGEPRPERWDEPLGALMSLMEQQAKFTELMREQLDRWAKSNRPLAAEDRVSLSEAKKLLKRDHESLRKTAGNLRTVRAHLQAFGTGPEE</sequence>
<dbReference type="Proteomes" id="UP001595823">
    <property type="component" value="Unassembled WGS sequence"/>
</dbReference>
<evidence type="ECO:0000313" key="2">
    <source>
        <dbReference type="Proteomes" id="UP001595823"/>
    </source>
</evidence>
<dbReference type="RefSeq" id="WP_380619715.1">
    <property type="nucleotide sequence ID" value="NZ_JBHSDK010000012.1"/>
</dbReference>
<evidence type="ECO:0000313" key="1">
    <source>
        <dbReference type="EMBL" id="MFC4335226.1"/>
    </source>
</evidence>
<dbReference type="EMBL" id="JBHSDK010000012">
    <property type="protein sequence ID" value="MFC4335226.1"/>
    <property type="molecule type" value="Genomic_DNA"/>
</dbReference>
<keyword evidence="2" id="KW-1185">Reference proteome</keyword>
<name>A0ABV8TXI8_9ACTN</name>
<accession>A0ABV8TXI8</accession>
<proteinExistence type="predicted"/>
<reference evidence="2" key="1">
    <citation type="journal article" date="2019" name="Int. J. Syst. Evol. Microbiol.">
        <title>The Global Catalogue of Microorganisms (GCM) 10K type strain sequencing project: providing services to taxonomists for standard genome sequencing and annotation.</title>
        <authorList>
            <consortium name="The Broad Institute Genomics Platform"/>
            <consortium name="The Broad Institute Genome Sequencing Center for Infectious Disease"/>
            <person name="Wu L."/>
            <person name="Ma J."/>
        </authorList>
    </citation>
    <scope>NUCLEOTIDE SEQUENCE [LARGE SCALE GENOMIC DNA]</scope>
    <source>
        <strain evidence="2">IBRC-M 10908</strain>
    </source>
</reference>
<protein>
    <submittedName>
        <fullName evidence="1">Uncharacterized protein</fullName>
    </submittedName>
</protein>